<dbReference type="Pfam" id="PF01614">
    <property type="entry name" value="IclR_C"/>
    <property type="match status" value="1"/>
</dbReference>
<dbReference type="RefSeq" id="WP_071634365.1">
    <property type="nucleotide sequence ID" value="NZ_JBCAUP010000036.1"/>
</dbReference>
<keyword evidence="7" id="KW-1185">Reference proteome</keyword>
<dbReference type="InterPro" id="IPR005471">
    <property type="entry name" value="Tscrpt_reg_IclR_N"/>
</dbReference>
<dbReference type="Pfam" id="PF09339">
    <property type="entry name" value="HTH_IclR"/>
    <property type="match status" value="1"/>
</dbReference>
<reference evidence="6 7" key="1">
    <citation type="submission" date="2016-10" db="EMBL/GenBank/DDBJ databases">
        <title>The Draft Genome Sequence of the Potato Rhizosphere Bacteria Ochrobactrum sp. IPA7.2.</title>
        <authorList>
            <person name="Gogoleva N.E."/>
            <person name="Khlopko Y.A."/>
            <person name="Burygin G.L."/>
            <person name="Plotnikov A.O."/>
        </authorList>
    </citation>
    <scope>NUCLEOTIDE SEQUENCE [LARGE SCALE GENOMIC DNA]</scope>
    <source>
        <strain evidence="6 7">IPA7.2</strain>
    </source>
</reference>
<dbReference type="InterPro" id="IPR050707">
    <property type="entry name" value="HTH_MetabolicPath_Reg"/>
</dbReference>
<dbReference type="EMBL" id="MOEC01000051">
    <property type="protein sequence ID" value="OIS90469.1"/>
    <property type="molecule type" value="Genomic_DNA"/>
</dbReference>
<feature type="domain" description="HTH iclR-type" evidence="4">
    <location>
        <begin position="10"/>
        <end position="72"/>
    </location>
</feature>
<keyword evidence="3" id="KW-0804">Transcription</keyword>
<comment type="caution">
    <text evidence="6">The sequence shown here is derived from an EMBL/GenBank/DDBJ whole genome shotgun (WGS) entry which is preliminary data.</text>
</comment>
<feature type="domain" description="IclR-ED" evidence="5">
    <location>
        <begin position="73"/>
        <end position="254"/>
    </location>
</feature>
<gene>
    <name evidence="6" type="ORF">BLA27_26685</name>
</gene>
<evidence type="ECO:0000313" key="7">
    <source>
        <dbReference type="Proteomes" id="UP000182985"/>
    </source>
</evidence>
<dbReference type="InterPro" id="IPR029016">
    <property type="entry name" value="GAF-like_dom_sf"/>
</dbReference>
<dbReference type="SUPFAM" id="SSF46785">
    <property type="entry name" value="Winged helix' DNA-binding domain"/>
    <property type="match status" value="1"/>
</dbReference>
<accession>A0A1J6HBI0</accession>
<protein>
    <submittedName>
        <fullName evidence="6">ArsR family transcriptional regulator</fullName>
    </submittedName>
</protein>
<dbReference type="PROSITE" id="PS51077">
    <property type="entry name" value="HTH_ICLR"/>
    <property type="match status" value="1"/>
</dbReference>
<dbReference type="InterPro" id="IPR036390">
    <property type="entry name" value="WH_DNA-bd_sf"/>
</dbReference>
<dbReference type="Gene3D" id="3.30.450.40">
    <property type="match status" value="1"/>
</dbReference>
<evidence type="ECO:0000256" key="3">
    <source>
        <dbReference type="ARBA" id="ARBA00023163"/>
    </source>
</evidence>
<dbReference type="PROSITE" id="PS51078">
    <property type="entry name" value="ICLR_ED"/>
    <property type="match status" value="1"/>
</dbReference>
<evidence type="ECO:0000256" key="1">
    <source>
        <dbReference type="ARBA" id="ARBA00023015"/>
    </source>
</evidence>
<dbReference type="Gene3D" id="1.10.10.10">
    <property type="entry name" value="Winged helix-like DNA-binding domain superfamily/Winged helix DNA-binding domain"/>
    <property type="match status" value="1"/>
</dbReference>
<dbReference type="InterPro" id="IPR011991">
    <property type="entry name" value="ArsR-like_HTH"/>
</dbReference>
<dbReference type="InterPro" id="IPR014757">
    <property type="entry name" value="Tscrpt_reg_IclR_C"/>
</dbReference>
<proteinExistence type="predicted"/>
<evidence type="ECO:0000256" key="2">
    <source>
        <dbReference type="ARBA" id="ARBA00023125"/>
    </source>
</evidence>
<evidence type="ECO:0000313" key="6">
    <source>
        <dbReference type="EMBL" id="OIS90469.1"/>
    </source>
</evidence>
<organism evidence="6 7">
    <name type="scientific">Brucella cytisi</name>
    <dbReference type="NCBI Taxonomy" id="407152"/>
    <lineage>
        <taxon>Bacteria</taxon>
        <taxon>Pseudomonadati</taxon>
        <taxon>Pseudomonadota</taxon>
        <taxon>Alphaproteobacteria</taxon>
        <taxon>Hyphomicrobiales</taxon>
        <taxon>Brucellaceae</taxon>
        <taxon>Brucella/Ochrobactrum group</taxon>
        <taxon>Brucella</taxon>
    </lineage>
</organism>
<dbReference type="GO" id="GO:0003677">
    <property type="term" value="F:DNA binding"/>
    <property type="evidence" value="ECO:0007669"/>
    <property type="project" value="UniProtKB-KW"/>
</dbReference>
<dbReference type="SMART" id="SM00346">
    <property type="entry name" value="HTH_ICLR"/>
    <property type="match status" value="1"/>
</dbReference>
<dbReference type="Proteomes" id="UP000182985">
    <property type="component" value="Unassembled WGS sequence"/>
</dbReference>
<name>A0A1J6HBI0_9HYPH</name>
<keyword evidence="1" id="KW-0805">Transcription regulation</keyword>
<dbReference type="GO" id="GO:0045892">
    <property type="term" value="P:negative regulation of DNA-templated transcription"/>
    <property type="evidence" value="ECO:0007669"/>
    <property type="project" value="TreeGrafter"/>
</dbReference>
<dbReference type="AlphaFoldDB" id="A0A1J6HBI0"/>
<keyword evidence="2" id="KW-0238">DNA-binding</keyword>
<dbReference type="GO" id="GO:0003700">
    <property type="term" value="F:DNA-binding transcription factor activity"/>
    <property type="evidence" value="ECO:0007669"/>
    <property type="project" value="TreeGrafter"/>
</dbReference>
<evidence type="ECO:0000259" key="5">
    <source>
        <dbReference type="PROSITE" id="PS51078"/>
    </source>
</evidence>
<dbReference type="CDD" id="cd00090">
    <property type="entry name" value="HTH_ARSR"/>
    <property type="match status" value="1"/>
</dbReference>
<dbReference type="OrthoDB" id="9807558at2"/>
<dbReference type="InterPro" id="IPR036388">
    <property type="entry name" value="WH-like_DNA-bd_sf"/>
</dbReference>
<dbReference type="SUPFAM" id="SSF55781">
    <property type="entry name" value="GAF domain-like"/>
    <property type="match status" value="1"/>
</dbReference>
<dbReference type="PANTHER" id="PTHR30136:SF35">
    <property type="entry name" value="HTH-TYPE TRANSCRIPTIONAL REGULATOR RV1719"/>
    <property type="match status" value="1"/>
</dbReference>
<dbReference type="PANTHER" id="PTHR30136">
    <property type="entry name" value="HELIX-TURN-HELIX TRANSCRIPTIONAL REGULATOR, ICLR FAMILY"/>
    <property type="match status" value="1"/>
</dbReference>
<sequence>MKNDPNNLIASPSIRNLQILELLGRQRRAMTPVEIIEELKLPKPTVHRLLAYLEEQGFIARNIDGKSYLPGARFREMAIGAMHASLSSLPSRNVLIWLNQQIGETCNLAVPDNDAMIYVDRVETQWPLRIALHIGSRVPLHATAAGKITLSLLSEEAFERYLLTGDKQSFTNKTIIDATMLREEIERVRAREFATDQEELVDGMIAVAVPVMDARGNFCATLSFHAPTQRLSLEQGLTHLDELRQAAEKLGKFI</sequence>
<evidence type="ECO:0000259" key="4">
    <source>
        <dbReference type="PROSITE" id="PS51077"/>
    </source>
</evidence>